<dbReference type="KEGG" id="vg:29064588"/>
<accession>A0A162EA68</accession>
<sequence length="190" mass="22037">MAGKAIPYEIREKQILDICKKEGYVYRGVVGEFKNSESKVLLECTKDGNRWTPSIRNFVNTGSRCPKCCQTRFLHMRDDKVALEEDNPTIFYVQKLSNNYYSVLKYGITSRTVDTRIKEQSRHSLYSHELILSVQLYSRKEAFILESLVKKAIPSGFLTPALLPDGYTETCLEKYLPEIKQIVYDYMFSC</sequence>
<dbReference type="EMBL" id="KR233164">
    <property type="protein sequence ID" value="AKN44418.1"/>
    <property type="molecule type" value="Genomic_DNA"/>
</dbReference>
<evidence type="ECO:0000259" key="1">
    <source>
        <dbReference type="Pfam" id="PF21817"/>
    </source>
</evidence>
<organism evidence="2 3">
    <name type="scientific">Salmonella phage NR01</name>
    <dbReference type="NCBI Taxonomy" id="1647411"/>
    <lineage>
        <taxon>Viruses</taxon>
        <taxon>Duplodnaviria</taxon>
        <taxon>Heunggongvirae</taxon>
        <taxon>Uroviricota</taxon>
        <taxon>Caudoviricetes</taxon>
        <taxon>Demerecviridae</taxon>
        <taxon>Markadamsvirinae</taxon>
        <taxon>Tequintavirus</taxon>
        <taxon>Tequintavirus NR01</taxon>
    </lineage>
</organism>
<dbReference type="InterPro" id="IPR048793">
    <property type="entry name" value="CapR_dom"/>
</dbReference>
<evidence type="ECO:0000313" key="3">
    <source>
        <dbReference type="Proteomes" id="UP000202365"/>
    </source>
</evidence>
<dbReference type="Proteomes" id="UP000202365">
    <property type="component" value="Segment"/>
</dbReference>
<feature type="domain" description="CapR homology" evidence="1">
    <location>
        <begin position="14"/>
        <end position="68"/>
    </location>
</feature>
<dbReference type="GeneID" id="29064588"/>
<keyword evidence="3" id="KW-1185">Reference proteome</keyword>
<name>A0A162EA68_9CAUD</name>
<dbReference type="RefSeq" id="YP_009283420.1">
    <property type="nucleotide sequence ID" value="NC_031042.1"/>
</dbReference>
<dbReference type="Pfam" id="PF21817">
    <property type="entry name" value="CapR"/>
    <property type="match status" value="1"/>
</dbReference>
<proteinExistence type="predicted"/>
<reference evidence="2 3" key="1">
    <citation type="submission" date="2015-04" db="EMBL/GenBank/DDBJ databases">
        <title>Complete Genome Sequence of S. Typhimurium Bacteriophage NR01.</title>
        <authorList>
            <person name="Lee J.-H."/>
            <person name="Lee H.Y."/>
            <person name="Song N.R."/>
        </authorList>
    </citation>
    <scope>NUCLEOTIDE SEQUENCE [LARGE SCALE GENOMIC DNA]</scope>
</reference>
<evidence type="ECO:0000313" key="2">
    <source>
        <dbReference type="EMBL" id="AKN44418.1"/>
    </source>
</evidence>
<protein>
    <recommendedName>
        <fullName evidence="1">CapR homology domain-containing protein</fullName>
    </recommendedName>
</protein>
<dbReference type="OrthoDB" id="24818at10239"/>
<gene>
    <name evidence="2" type="ORF">NR01_0079</name>
</gene>